<evidence type="ECO:0000256" key="2">
    <source>
        <dbReference type="SAM" id="Phobius"/>
    </source>
</evidence>
<dbReference type="Proteomes" id="UP000722336">
    <property type="component" value="Unassembled WGS sequence"/>
</dbReference>
<keyword evidence="2" id="KW-0472">Membrane</keyword>
<dbReference type="EMBL" id="JAGSPA010000002">
    <property type="protein sequence ID" value="MBV7256559.1"/>
    <property type="molecule type" value="Genomic_DNA"/>
</dbReference>
<gene>
    <name evidence="3" type="ORF">KCG44_07145</name>
</gene>
<dbReference type="RefSeq" id="WP_218445214.1">
    <property type="nucleotide sequence ID" value="NZ_JAGSPA010000002.1"/>
</dbReference>
<sequence>MTNKSNMETNGSEGRIDRAKGTILSAAETVKGKAGDARDYTADQAKAAKDYSAEKYAAARDYSADRYSKAREYSKARYDAAREYGAESWQKTQKNAAVARERTAKEIEASPLVAAGIGLIAGAALGFLLPRTRQENRTIGGLRDGLFDQASAAARAAKDAGLERADELGVKDQAKAHLTDLKDQAVDAAKTAASAAKSEASL</sequence>
<evidence type="ECO:0000256" key="1">
    <source>
        <dbReference type="SAM" id="MobiDB-lite"/>
    </source>
</evidence>
<protein>
    <recommendedName>
        <fullName evidence="5">DUF883 domain-containing protein</fullName>
    </recommendedName>
</protein>
<proteinExistence type="predicted"/>
<keyword evidence="2" id="KW-0812">Transmembrane</keyword>
<feature type="compositionally biased region" description="Polar residues" evidence="1">
    <location>
        <begin position="1"/>
        <end position="12"/>
    </location>
</feature>
<organism evidence="3 4">
    <name type="scientific">Pacificimonas pallii</name>
    <dbReference type="NCBI Taxonomy" id="2827236"/>
    <lineage>
        <taxon>Bacteria</taxon>
        <taxon>Pseudomonadati</taxon>
        <taxon>Pseudomonadota</taxon>
        <taxon>Alphaproteobacteria</taxon>
        <taxon>Sphingomonadales</taxon>
        <taxon>Sphingosinicellaceae</taxon>
        <taxon>Pacificimonas</taxon>
    </lineage>
</organism>
<evidence type="ECO:0000313" key="4">
    <source>
        <dbReference type="Proteomes" id="UP000722336"/>
    </source>
</evidence>
<evidence type="ECO:0008006" key="5">
    <source>
        <dbReference type="Google" id="ProtNLM"/>
    </source>
</evidence>
<accession>A0ABS6SDS9</accession>
<name>A0ABS6SDS9_9SPHN</name>
<reference evidence="3 4" key="1">
    <citation type="submission" date="2021-04" db="EMBL/GenBank/DDBJ databases">
        <authorList>
            <person name="Pira H."/>
            <person name="Risdian C."/>
            <person name="Wink J."/>
        </authorList>
    </citation>
    <scope>NUCLEOTIDE SEQUENCE [LARGE SCALE GENOMIC DNA]</scope>
    <source>
        <strain evidence="3 4">WHA3</strain>
    </source>
</reference>
<keyword evidence="4" id="KW-1185">Reference proteome</keyword>
<feature type="region of interest" description="Disordered" evidence="1">
    <location>
        <begin position="1"/>
        <end position="20"/>
    </location>
</feature>
<comment type="caution">
    <text evidence="3">The sequence shown here is derived from an EMBL/GenBank/DDBJ whole genome shotgun (WGS) entry which is preliminary data.</text>
</comment>
<keyword evidence="2" id="KW-1133">Transmembrane helix</keyword>
<evidence type="ECO:0000313" key="3">
    <source>
        <dbReference type="EMBL" id="MBV7256559.1"/>
    </source>
</evidence>
<feature type="transmembrane region" description="Helical" evidence="2">
    <location>
        <begin position="109"/>
        <end position="129"/>
    </location>
</feature>